<dbReference type="AlphaFoldDB" id="A0AAN6UHC2"/>
<evidence type="ECO:0000313" key="3">
    <source>
        <dbReference type="Proteomes" id="UP001304895"/>
    </source>
</evidence>
<name>A0AAN6UHC2_9PEZI</name>
<gene>
    <name evidence="2" type="ORF">BT67DRAFT_69661</name>
</gene>
<reference evidence="2" key="1">
    <citation type="journal article" date="2023" name="Mol. Phylogenet. Evol.">
        <title>Genome-scale phylogeny and comparative genomics of the fungal order Sordariales.</title>
        <authorList>
            <person name="Hensen N."/>
            <person name="Bonometti L."/>
            <person name="Westerberg I."/>
            <person name="Brannstrom I.O."/>
            <person name="Guillou S."/>
            <person name="Cros-Aarteil S."/>
            <person name="Calhoun S."/>
            <person name="Haridas S."/>
            <person name="Kuo A."/>
            <person name="Mondo S."/>
            <person name="Pangilinan J."/>
            <person name="Riley R."/>
            <person name="LaButti K."/>
            <person name="Andreopoulos B."/>
            <person name="Lipzen A."/>
            <person name="Chen C."/>
            <person name="Yan M."/>
            <person name="Daum C."/>
            <person name="Ng V."/>
            <person name="Clum A."/>
            <person name="Steindorff A."/>
            <person name="Ohm R.A."/>
            <person name="Martin F."/>
            <person name="Silar P."/>
            <person name="Natvig D.O."/>
            <person name="Lalanne C."/>
            <person name="Gautier V."/>
            <person name="Ament-Velasquez S.L."/>
            <person name="Kruys A."/>
            <person name="Hutchinson M.I."/>
            <person name="Powell A.J."/>
            <person name="Barry K."/>
            <person name="Miller A.N."/>
            <person name="Grigoriev I.V."/>
            <person name="Debuchy R."/>
            <person name="Gladieux P."/>
            <person name="Hiltunen Thoren M."/>
            <person name="Johannesson H."/>
        </authorList>
    </citation>
    <scope>NUCLEOTIDE SEQUENCE</scope>
    <source>
        <strain evidence="2">CBS 123565</strain>
    </source>
</reference>
<proteinExistence type="predicted"/>
<protein>
    <submittedName>
        <fullName evidence="2">Uncharacterized protein</fullName>
    </submittedName>
</protein>
<accession>A0AAN6UHC2</accession>
<keyword evidence="3" id="KW-1185">Reference proteome</keyword>
<reference evidence="2" key="2">
    <citation type="submission" date="2023-05" db="EMBL/GenBank/DDBJ databases">
        <authorList>
            <consortium name="Lawrence Berkeley National Laboratory"/>
            <person name="Steindorff A."/>
            <person name="Hensen N."/>
            <person name="Bonometti L."/>
            <person name="Westerberg I."/>
            <person name="Brannstrom I.O."/>
            <person name="Guillou S."/>
            <person name="Cros-Aarteil S."/>
            <person name="Calhoun S."/>
            <person name="Haridas S."/>
            <person name="Kuo A."/>
            <person name="Mondo S."/>
            <person name="Pangilinan J."/>
            <person name="Riley R."/>
            <person name="Labutti K."/>
            <person name="Andreopoulos B."/>
            <person name="Lipzen A."/>
            <person name="Chen C."/>
            <person name="Yanf M."/>
            <person name="Daum C."/>
            <person name="Ng V."/>
            <person name="Clum A."/>
            <person name="Ohm R."/>
            <person name="Martin F."/>
            <person name="Silar P."/>
            <person name="Natvig D."/>
            <person name="Lalanne C."/>
            <person name="Gautier V."/>
            <person name="Ament-Velasquez S.L."/>
            <person name="Kruys A."/>
            <person name="Hutchinson M.I."/>
            <person name="Powell A.J."/>
            <person name="Barry K."/>
            <person name="Miller A.N."/>
            <person name="Grigoriev I.V."/>
            <person name="Debuchy R."/>
            <person name="Gladieux P."/>
            <person name="Thoren M.H."/>
            <person name="Johannesson H."/>
        </authorList>
    </citation>
    <scope>NUCLEOTIDE SEQUENCE</scope>
    <source>
        <strain evidence="2">CBS 123565</strain>
    </source>
</reference>
<feature type="region of interest" description="Disordered" evidence="1">
    <location>
        <begin position="1"/>
        <end position="65"/>
    </location>
</feature>
<dbReference type="EMBL" id="MU853414">
    <property type="protein sequence ID" value="KAK4133038.1"/>
    <property type="molecule type" value="Genomic_DNA"/>
</dbReference>
<feature type="region of interest" description="Disordered" evidence="1">
    <location>
        <begin position="91"/>
        <end position="116"/>
    </location>
</feature>
<feature type="compositionally biased region" description="Basic residues" evidence="1">
    <location>
        <begin position="14"/>
        <end position="29"/>
    </location>
</feature>
<evidence type="ECO:0000313" key="2">
    <source>
        <dbReference type="EMBL" id="KAK4133038.1"/>
    </source>
</evidence>
<sequence length="116" mass="12552">MAVTAAPRSAWPQKRTHHIPAVSGRHRKAGGGLPAPGSERRDPSRFRTTPRTLVHHDRHTAPRALPGWCRVPASNHTPRRSAPCMAAAAADGLKTTTLRRNRPGPRQSGCPPRSSP</sequence>
<dbReference type="Proteomes" id="UP001304895">
    <property type="component" value="Unassembled WGS sequence"/>
</dbReference>
<evidence type="ECO:0000256" key="1">
    <source>
        <dbReference type="SAM" id="MobiDB-lite"/>
    </source>
</evidence>
<comment type="caution">
    <text evidence="2">The sequence shown here is derived from an EMBL/GenBank/DDBJ whole genome shotgun (WGS) entry which is preliminary data.</text>
</comment>
<organism evidence="2 3">
    <name type="scientific">Trichocladium antarcticum</name>
    <dbReference type="NCBI Taxonomy" id="1450529"/>
    <lineage>
        <taxon>Eukaryota</taxon>
        <taxon>Fungi</taxon>
        <taxon>Dikarya</taxon>
        <taxon>Ascomycota</taxon>
        <taxon>Pezizomycotina</taxon>
        <taxon>Sordariomycetes</taxon>
        <taxon>Sordariomycetidae</taxon>
        <taxon>Sordariales</taxon>
        <taxon>Chaetomiaceae</taxon>
        <taxon>Trichocladium</taxon>
    </lineage>
</organism>